<comment type="subunit">
    <text evidence="11">DNA polymerase III contains a core (composed of alpha, epsilon and theta chains) that associates with a tau subunit. This core dimerizes to form the POLIII' complex. PolIII' associates with the gamma complex (composed of gamma, delta, delta', psi and chi chains) and with the beta chain to form the complete DNA polymerase III complex.</text>
</comment>
<dbReference type="GO" id="GO:0006261">
    <property type="term" value="P:DNA-templated DNA replication"/>
    <property type="evidence" value="ECO:0007669"/>
    <property type="project" value="TreeGrafter"/>
</dbReference>
<evidence type="ECO:0000259" key="12">
    <source>
        <dbReference type="SMART" id="SM00382"/>
    </source>
</evidence>
<dbReference type="Pfam" id="PF12362">
    <property type="entry name" value="DUF3646"/>
    <property type="match status" value="1"/>
</dbReference>
<dbReference type="InterPro" id="IPR050238">
    <property type="entry name" value="DNA_Rep/Repair_Clamp_Loader"/>
</dbReference>
<keyword evidence="3 11" id="KW-0548">Nucleotidyltransferase</keyword>
<dbReference type="OrthoDB" id="9810148at2"/>
<dbReference type="Proteomes" id="UP000217566">
    <property type="component" value="Unassembled WGS sequence"/>
</dbReference>
<dbReference type="InterPro" id="IPR022107">
    <property type="entry name" value="DNA_pol_III_gamma/tau_C"/>
</dbReference>
<dbReference type="FunFam" id="3.40.50.300:FF:000014">
    <property type="entry name" value="DNA polymerase III subunit gamma/tau"/>
    <property type="match status" value="1"/>
</dbReference>
<evidence type="ECO:0000256" key="11">
    <source>
        <dbReference type="RuleBase" id="RU364063"/>
    </source>
</evidence>
<keyword evidence="2 11" id="KW-0808">Transferase</keyword>
<dbReference type="CDD" id="cd00009">
    <property type="entry name" value="AAA"/>
    <property type="match status" value="1"/>
</dbReference>
<dbReference type="InterPro" id="IPR003593">
    <property type="entry name" value="AAA+_ATPase"/>
</dbReference>
<dbReference type="PANTHER" id="PTHR11669">
    <property type="entry name" value="REPLICATION FACTOR C / DNA POLYMERASE III GAMMA-TAU SUBUNIT"/>
    <property type="match status" value="1"/>
</dbReference>
<dbReference type="InterPro" id="IPR045085">
    <property type="entry name" value="HLD_clamp_pol_III_gamma_tau"/>
</dbReference>
<feature type="domain" description="AAA+ ATPase" evidence="12">
    <location>
        <begin position="34"/>
        <end position="176"/>
    </location>
</feature>
<dbReference type="InterPro" id="IPR022754">
    <property type="entry name" value="DNA_pol_III_gamma-3"/>
</dbReference>
<evidence type="ECO:0000256" key="1">
    <source>
        <dbReference type="ARBA" id="ARBA00006360"/>
    </source>
</evidence>
<dbReference type="GO" id="GO:0009360">
    <property type="term" value="C:DNA polymerase III complex"/>
    <property type="evidence" value="ECO:0007669"/>
    <property type="project" value="InterPro"/>
</dbReference>
<proteinExistence type="inferred from homology"/>
<dbReference type="CDD" id="cd18137">
    <property type="entry name" value="HLD_clamp_pol_III_gamma_tau"/>
    <property type="match status" value="1"/>
</dbReference>
<dbReference type="InterPro" id="IPR008921">
    <property type="entry name" value="DNA_pol3_clamp-load_cplx_C"/>
</dbReference>
<dbReference type="GO" id="GO:0003887">
    <property type="term" value="F:DNA-directed DNA polymerase activity"/>
    <property type="evidence" value="ECO:0007669"/>
    <property type="project" value="UniProtKB-KW"/>
</dbReference>
<protein>
    <recommendedName>
        <fullName evidence="11">DNA polymerase III subunit gamma/tau</fullName>
        <ecNumber evidence="11">2.7.7.7</ecNumber>
    </recommendedName>
</protein>
<dbReference type="Gene3D" id="1.20.272.10">
    <property type="match status" value="1"/>
</dbReference>
<dbReference type="SUPFAM" id="SSF52540">
    <property type="entry name" value="P-loop containing nucleoside triphosphate hydrolases"/>
    <property type="match status" value="1"/>
</dbReference>
<evidence type="ECO:0000256" key="6">
    <source>
        <dbReference type="ARBA" id="ARBA00022741"/>
    </source>
</evidence>
<dbReference type="EC" id="2.7.7.7" evidence="11"/>
<evidence type="ECO:0000256" key="3">
    <source>
        <dbReference type="ARBA" id="ARBA00022695"/>
    </source>
</evidence>
<comment type="function">
    <text evidence="11">DNA polymerase III is a complex, multichain enzyme responsible for most of the replicative synthesis in bacteria. This DNA polymerase also exhibits 3' to 5' exonuclease activity.</text>
</comment>
<keyword evidence="6 11" id="KW-0547">Nucleotide-binding</keyword>
<accession>A0A6H2NV03</accession>
<reference evidence="13" key="1">
    <citation type="submission" date="2019-07" db="EMBL/GenBank/DDBJ databases">
        <title>Genome assemblies of Wolbachia strains wAlbA and wAlbB in wild caught Aedes albopictus specimens.</title>
        <authorList>
            <person name="Kulkarni A."/>
            <person name="Yu W."/>
            <person name="Xue R.-D."/>
            <person name="Ma Y."/>
            <person name="Xu J."/>
        </authorList>
    </citation>
    <scope>NUCLEOTIDE SEQUENCE</scope>
    <source>
        <strain evidence="13">FL2016</strain>
    </source>
</reference>
<dbReference type="NCBIfam" id="TIGR02397">
    <property type="entry name" value="dnaX_nterm"/>
    <property type="match status" value="1"/>
</dbReference>
<evidence type="ECO:0000313" key="13">
    <source>
        <dbReference type="EMBL" id="TVS91917.1"/>
    </source>
</evidence>
<evidence type="ECO:0000256" key="2">
    <source>
        <dbReference type="ARBA" id="ARBA00022679"/>
    </source>
</evidence>
<evidence type="ECO:0000256" key="8">
    <source>
        <dbReference type="ARBA" id="ARBA00022840"/>
    </source>
</evidence>
<dbReference type="NCBIfam" id="NF011525">
    <property type="entry name" value="PRK14964.1"/>
    <property type="match status" value="1"/>
</dbReference>
<dbReference type="Gene3D" id="3.40.50.300">
    <property type="entry name" value="P-loop containing nucleotide triphosphate hydrolases"/>
    <property type="match status" value="1"/>
</dbReference>
<keyword evidence="5" id="KW-0479">Metal-binding</keyword>
<keyword evidence="7" id="KW-0862">Zinc</keyword>
<dbReference type="PANTHER" id="PTHR11669:SF0">
    <property type="entry name" value="PROTEIN STICHEL-LIKE 2"/>
    <property type="match status" value="1"/>
</dbReference>
<evidence type="ECO:0000256" key="5">
    <source>
        <dbReference type="ARBA" id="ARBA00022723"/>
    </source>
</evidence>
<dbReference type="GO" id="GO:0046872">
    <property type="term" value="F:metal ion binding"/>
    <property type="evidence" value="ECO:0007669"/>
    <property type="project" value="UniProtKB-KW"/>
</dbReference>
<dbReference type="GO" id="GO:0003677">
    <property type="term" value="F:DNA binding"/>
    <property type="evidence" value="ECO:0007669"/>
    <property type="project" value="InterPro"/>
</dbReference>
<evidence type="ECO:0000256" key="10">
    <source>
        <dbReference type="ARBA" id="ARBA00049244"/>
    </source>
</evidence>
<comment type="catalytic activity">
    <reaction evidence="10 11">
        <text>DNA(n) + a 2'-deoxyribonucleoside 5'-triphosphate = DNA(n+1) + diphosphate</text>
        <dbReference type="Rhea" id="RHEA:22508"/>
        <dbReference type="Rhea" id="RHEA-COMP:17339"/>
        <dbReference type="Rhea" id="RHEA-COMP:17340"/>
        <dbReference type="ChEBI" id="CHEBI:33019"/>
        <dbReference type="ChEBI" id="CHEBI:61560"/>
        <dbReference type="ChEBI" id="CHEBI:173112"/>
        <dbReference type="EC" id="2.7.7.7"/>
    </reaction>
</comment>
<evidence type="ECO:0000256" key="4">
    <source>
        <dbReference type="ARBA" id="ARBA00022705"/>
    </source>
</evidence>
<dbReference type="SUPFAM" id="SSF48019">
    <property type="entry name" value="post-AAA+ oligomerization domain-like"/>
    <property type="match status" value="1"/>
</dbReference>
<evidence type="ECO:0000256" key="7">
    <source>
        <dbReference type="ARBA" id="ARBA00022833"/>
    </source>
</evidence>
<comment type="caution">
    <text evidence="13">The sequence shown here is derived from an EMBL/GenBank/DDBJ whole genome shotgun (WGS) entry which is preliminary data.</text>
</comment>
<dbReference type="GO" id="GO:0005524">
    <property type="term" value="F:ATP binding"/>
    <property type="evidence" value="ECO:0007669"/>
    <property type="project" value="UniProtKB-KW"/>
</dbReference>
<keyword evidence="8 11" id="KW-0067">ATP-binding</keyword>
<dbReference type="Pfam" id="PF12169">
    <property type="entry name" value="DNA_pol3_gamma3"/>
    <property type="match status" value="1"/>
</dbReference>
<evidence type="ECO:0000256" key="9">
    <source>
        <dbReference type="ARBA" id="ARBA00022932"/>
    </source>
</evidence>
<keyword evidence="9 11" id="KW-0239">DNA-directed DNA polymerase</keyword>
<gene>
    <name evidence="11 13" type="primary">dnaX</name>
    <name evidence="13" type="ORF">COM43_001135</name>
</gene>
<dbReference type="Gene3D" id="1.10.8.60">
    <property type="match status" value="1"/>
</dbReference>
<keyword evidence="4 11" id="KW-0235">DNA replication</keyword>
<dbReference type="InterPro" id="IPR027417">
    <property type="entry name" value="P-loop_NTPase"/>
</dbReference>
<comment type="similarity">
    <text evidence="1 11">Belongs to the DnaX/STICHEL family.</text>
</comment>
<name>A0A6H2NV03_WOLPI</name>
<sequence>MNIALKHRPSSFKDLVGQDILVRVLENAFILNKIPQSILLSGSSGVGKTTTARIIALCLNCSLGPIFEPCGSCENCLAIKNSSHPDVIEIDAASHTSIDDIKVILGDICYSPISSKFKVYIIDEVHMLSSSAFNALLKTLEEPPSSVKFILATTEIKKIPITIIARCQRFDLHNIPVAKIVERLNDVTQKESYFIEKGALELIARHSGNSMRNALFLMNQAVLYSKDGAISTKNVIDILGLVDKDIIFDLLGAILEGDLQKALSVFDKAIKTANPLSIFEGLLQTIQLVCRFLITKEIDNAVTEYEKNRVKDLSIEKSLIFFSRLWKVLLKGIQDIKTSTCNDVAAEMMLISLCYLSDLPSPEQVIKKILSQNVEQGNRQGRPVAPSPSVIQVADYSDPKKYVESKQQPYSVIPVRDTGIHVENKQQNYDFDKILQLLRRSNQIYLYKQLCNNLQLIDCKPGYLKLKAVSKLDSNFCNDLKNYLNQVTQQEWVITVDTGYINREVSNLNYAPAVKDILDTFKGAKVVNIENKE</sequence>
<dbReference type="SMART" id="SM00382">
    <property type="entry name" value="AAA"/>
    <property type="match status" value="1"/>
</dbReference>
<dbReference type="InterPro" id="IPR012763">
    <property type="entry name" value="DNA_pol_III_sug/sutau_N"/>
</dbReference>
<organism evidence="13">
    <name type="scientific">Wolbachia pipientis</name>
    <dbReference type="NCBI Taxonomy" id="955"/>
    <lineage>
        <taxon>Bacteria</taxon>
        <taxon>Pseudomonadati</taxon>
        <taxon>Pseudomonadota</taxon>
        <taxon>Alphaproteobacteria</taxon>
        <taxon>Rickettsiales</taxon>
        <taxon>Anaplasmataceae</taxon>
        <taxon>Wolbachieae</taxon>
        <taxon>Wolbachia</taxon>
    </lineage>
</organism>
<dbReference type="AlphaFoldDB" id="A0A6H2NV03"/>
<dbReference type="Pfam" id="PF13177">
    <property type="entry name" value="DNA_pol3_delta2"/>
    <property type="match status" value="1"/>
</dbReference>
<dbReference type="Pfam" id="PF22608">
    <property type="entry name" value="DNAX_ATPase_lid"/>
    <property type="match status" value="1"/>
</dbReference>
<dbReference type="EMBL" id="NWVK02000042">
    <property type="protein sequence ID" value="TVS91917.1"/>
    <property type="molecule type" value="Genomic_DNA"/>
</dbReference>